<keyword evidence="1" id="KW-0812">Transmembrane</keyword>
<sequence length="70" mass="7144">MHSGAAELTALSQAVMLLIGGIAVVAMLWLASDGVGGNSQPGALIALFVFCALAALKPGAGYWRFPAFRP</sequence>
<organism evidence="2 3">
    <name type="scientific">Klebsiella pneumoniae</name>
    <dbReference type="NCBI Taxonomy" id="573"/>
    <lineage>
        <taxon>Bacteria</taxon>
        <taxon>Pseudomonadati</taxon>
        <taxon>Pseudomonadota</taxon>
        <taxon>Gammaproteobacteria</taxon>
        <taxon>Enterobacterales</taxon>
        <taxon>Enterobacteriaceae</taxon>
        <taxon>Klebsiella/Raoultella group</taxon>
        <taxon>Klebsiella</taxon>
        <taxon>Klebsiella pneumoniae complex</taxon>
    </lineage>
</organism>
<keyword evidence="1" id="KW-0472">Membrane</keyword>
<reference evidence="2" key="1">
    <citation type="submission" date="2020-10" db="EMBL/GenBank/DDBJ databases">
        <title>Genome Sequence of ESBL Producing Zambian Clinical Strains.</title>
        <authorList>
            <person name="Shawa M."/>
            <person name="Furuta Y."/>
            <person name="Simbotwe M."/>
            <person name="Mulenga E."/>
            <person name="Mubanga M."/>
            <person name="Mulenga G."/>
            <person name="Kaile C."/>
            <person name="Zorigt T."/>
            <person name="Hang'ombe B."/>
            <person name="Higashi H."/>
        </authorList>
    </citation>
    <scope>NUCLEOTIDE SEQUENCE</scope>
    <source>
        <strain evidence="2">Zam_UTH_09</strain>
    </source>
</reference>
<evidence type="ECO:0000256" key="1">
    <source>
        <dbReference type="SAM" id="Phobius"/>
    </source>
</evidence>
<feature type="transmembrane region" description="Helical" evidence="1">
    <location>
        <begin position="12"/>
        <end position="31"/>
    </location>
</feature>
<dbReference type="AlphaFoldDB" id="A0A919HRD3"/>
<protein>
    <submittedName>
        <fullName evidence="2">Uncharacterized protein</fullName>
    </submittedName>
</protein>
<comment type="caution">
    <text evidence="2">The sequence shown here is derived from an EMBL/GenBank/DDBJ whole genome shotgun (WGS) entry which is preliminary data.</text>
</comment>
<evidence type="ECO:0000313" key="3">
    <source>
        <dbReference type="Proteomes" id="UP000655094"/>
    </source>
</evidence>
<feature type="transmembrane region" description="Helical" evidence="1">
    <location>
        <begin position="43"/>
        <end position="65"/>
    </location>
</feature>
<dbReference type="EMBL" id="BNFF01000001">
    <property type="protein sequence ID" value="GHK52865.1"/>
    <property type="molecule type" value="Genomic_DNA"/>
</dbReference>
<accession>A0A919HRD3</accession>
<keyword evidence="1" id="KW-1133">Transmembrane helix</keyword>
<gene>
    <name evidence="2" type="ORF">KPZU09_26010</name>
</gene>
<proteinExistence type="predicted"/>
<name>A0A919HRD3_KLEPN</name>
<evidence type="ECO:0000313" key="2">
    <source>
        <dbReference type="EMBL" id="GHK52865.1"/>
    </source>
</evidence>
<dbReference type="Proteomes" id="UP000655094">
    <property type="component" value="Unassembled WGS sequence"/>
</dbReference>